<sequence length="52" mass="5767">MVAICDTAIAPPETNDEIKIDSGSRRVLRVLLCFLFTVIQKKGGAFKIMVTR</sequence>
<evidence type="ECO:0000313" key="2">
    <source>
        <dbReference type="Proteomes" id="UP000004430"/>
    </source>
</evidence>
<gene>
    <name evidence="1" type="ORF">YPIP275_2042</name>
</gene>
<dbReference type="Proteomes" id="UP000004430">
    <property type="component" value="Unassembled WGS sequence"/>
</dbReference>
<reference evidence="1 2" key="1">
    <citation type="submission" date="2008-01" db="EMBL/GenBank/DDBJ databases">
        <title>Yersinia pestis Strain IP275 project at JCVI/TIGR.</title>
        <authorList>
            <person name="Ravel J."/>
            <person name="Eppinger M."/>
            <person name="Fricke W.F."/>
            <person name="Rosovitz M."/>
            <person name="Lindler L.E."/>
            <person name="Bearden S."/>
            <person name="Shriefer M."/>
        </authorList>
    </citation>
    <scope>NUCLEOTIDE SEQUENCE [LARGE SCALE GENOMIC DNA]</scope>
    <source>
        <strain evidence="1 2">IP275</strain>
    </source>
</reference>
<proteinExistence type="predicted"/>
<evidence type="ECO:0000313" key="1">
    <source>
        <dbReference type="EMBL" id="EDR33622.1"/>
    </source>
</evidence>
<accession>A0AAV3BI27</accession>
<dbReference type="AlphaFoldDB" id="A0AAV3BI27"/>
<organism evidence="1 2">
    <name type="scientific">Yersinia pestis biovar Orientalis str. IP275</name>
    <dbReference type="NCBI Taxonomy" id="373665"/>
    <lineage>
        <taxon>Bacteria</taxon>
        <taxon>Pseudomonadati</taxon>
        <taxon>Pseudomonadota</taxon>
        <taxon>Gammaproteobacteria</taxon>
        <taxon>Enterobacterales</taxon>
        <taxon>Yersiniaceae</taxon>
        <taxon>Yersinia</taxon>
    </lineage>
</organism>
<reference evidence="1 2" key="2">
    <citation type="submission" date="2010-03" db="EMBL/GenBank/DDBJ databases">
        <authorList>
            <person name="Payne S.H."/>
            <person name="Sutton G.G."/>
        </authorList>
    </citation>
    <scope>NUCLEOTIDE SEQUENCE [LARGE SCALE GENOMIC DNA]</scope>
    <source>
        <strain evidence="1 2">IP275</strain>
    </source>
</reference>
<dbReference type="EMBL" id="AAOS02000006">
    <property type="protein sequence ID" value="EDR33622.1"/>
    <property type="molecule type" value="Genomic_DNA"/>
</dbReference>
<protein>
    <submittedName>
        <fullName evidence="1">Uncharacterized protein</fullName>
    </submittedName>
</protein>
<comment type="caution">
    <text evidence="1">The sequence shown here is derived from an EMBL/GenBank/DDBJ whole genome shotgun (WGS) entry which is preliminary data.</text>
</comment>
<name>A0AAV3BI27_YERPE</name>